<dbReference type="STRING" id="1314781.A0A165E6R7"/>
<evidence type="ECO:0000313" key="3">
    <source>
        <dbReference type="Proteomes" id="UP000077266"/>
    </source>
</evidence>
<dbReference type="AlphaFoldDB" id="A0A165E6R7"/>
<gene>
    <name evidence="2" type="ORF">EXIGLDRAFT_725077</name>
</gene>
<dbReference type="OrthoDB" id="2104739at2759"/>
<dbReference type="Proteomes" id="UP000077266">
    <property type="component" value="Unassembled WGS sequence"/>
</dbReference>
<proteinExistence type="predicted"/>
<feature type="domain" description="HNH nuclease" evidence="1">
    <location>
        <begin position="150"/>
        <end position="236"/>
    </location>
</feature>
<accession>A0A165E6R7</accession>
<dbReference type="Pfam" id="PF13391">
    <property type="entry name" value="HNH_2"/>
    <property type="match status" value="1"/>
</dbReference>
<keyword evidence="3" id="KW-1185">Reference proteome</keyword>
<dbReference type="InterPro" id="IPR003615">
    <property type="entry name" value="HNH_nuc"/>
</dbReference>
<dbReference type="InParanoid" id="A0A165E6R7"/>
<evidence type="ECO:0000259" key="1">
    <source>
        <dbReference type="Pfam" id="PF13391"/>
    </source>
</evidence>
<reference evidence="2 3" key="1">
    <citation type="journal article" date="2016" name="Mol. Biol. Evol.">
        <title>Comparative Genomics of Early-Diverging Mushroom-Forming Fungi Provides Insights into the Origins of Lignocellulose Decay Capabilities.</title>
        <authorList>
            <person name="Nagy L.G."/>
            <person name="Riley R."/>
            <person name="Tritt A."/>
            <person name="Adam C."/>
            <person name="Daum C."/>
            <person name="Floudas D."/>
            <person name="Sun H."/>
            <person name="Yadav J.S."/>
            <person name="Pangilinan J."/>
            <person name="Larsson K.H."/>
            <person name="Matsuura K."/>
            <person name="Barry K."/>
            <person name="Labutti K."/>
            <person name="Kuo R."/>
            <person name="Ohm R.A."/>
            <person name="Bhattacharya S.S."/>
            <person name="Shirouzu T."/>
            <person name="Yoshinaga Y."/>
            <person name="Martin F.M."/>
            <person name="Grigoriev I.V."/>
            <person name="Hibbett D.S."/>
        </authorList>
    </citation>
    <scope>NUCLEOTIDE SEQUENCE [LARGE SCALE GENOMIC DNA]</scope>
    <source>
        <strain evidence="2 3">HHB12029</strain>
    </source>
</reference>
<name>A0A165E6R7_EXIGL</name>
<organism evidence="2 3">
    <name type="scientific">Exidia glandulosa HHB12029</name>
    <dbReference type="NCBI Taxonomy" id="1314781"/>
    <lineage>
        <taxon>Eukaryota</taxon>
        <taxon>Fungi</taxon>
        <taxon>Dikarya</taxon>
        <taxon>Basidiomycota</taxon>
        <taxon>Agaricomycotina</taxon>
        <taxon>Agaricomycetes</taxon>
        <taxon>Auriculariales</taxon>
        <taxon>Exidiaceae</taxon>
        <taxon>Exidia</taxon>
    </lineage>
</organism>
<sequence length="348" mass="39354">MVLAATSLPANPFSPSRELEAHSAYERCLRLESLNPAATAEHTICARILGYLLDHAKRTDKVEAIRNMWEDINECTTDEQVVALGVYYRTYLLQTFLRADLRSPQPSYHSSDQEFAHDLDAGPYHTAVATRQLDHRTAQKHAFQRDGHTCMLTATQATSLIDEHPEKWNGGRTEYLHAVHIIPESINANLAHDRDSIRRVISMFGDPEMPQELEGSNIHRLENVMTLSGTAHGKWGGLRLWLEPMPDEQKYKVEWARIFDVSPEVPTEISFTQAPSTADLALPLPDRRYLALRAMVARVAHLSGAERWIRNYYERVQDTYVLSSGGSVDDAELLSTRLKLAALRPVCE</sequence>
<dbReference type="EMBL" id="KV426163">
    <property type="protein sequence ID" value="KZV86193.1"/>
    <property type="molecule type" value="Genomic_DNA"/>
</dbReference>
<evidence type="ECO:0000313" key="2">
    <source>
        <dbReference type="EMBL" id="KZV86193.1"/>
    </source>
</evidence>
<protein>
    <recommendedName>
        <fullName evidence="1">HNH nuclease domain-containing protein</fullName>
    </recommendedName>
</protein>